<sequence length="258" mass="28201">MRNKLTPLVWAAACLLANIAAADSAAQANNPLANMKAFNLHNYYIGDLTGPANEANQFWLRYAQPISLGDSQWLVRASLPVNTFPAPISNETGLGDFNVFAAYLFDTGNPGVSVGLGPQLTAPTATNDFLGSEKWSAGLAHVFFDGRNKRYQYGYLLTWQHSFAGNGNREDVNAGALQPFFFYQLGGGTYLRSAAVCTKNFENDAYSIPVGLGIGQVFKKGDTVYNAFIEPQYSLFDDGFGIPKWQIFVGFNMQFLGK</sequence>
<keyword evidence="1" id="KW-0732">Signal</keyword>
<evidence type="ECO:0008006" key="4">
    <source>
        <dbReference type="Google" id="ProtNLM"/>
    </source>
</evidence>
<evidence type="ECO:0000313" key="3">
    <source>
        <dbReference type="Proteomes" id="UP000000925"/>
    </source>
</evidence>
<dbReference type="AlphaFoldDB" id="D5EPV5"/>
<reference evidence="2 3" key="1">
    <citation type="journal article" date="2010" name="Stand. Genomic Sci.">
        <title>Complete genome sequence of Coraliomargarita akajimensis type strain (04OKA010-24).</title>
        <authorList>
            <person name="Mavromatis K."/>
            <person name="Abt B."/>
            <person name="Brambilla E."/>
            <person name="Lapidus A."/>
            <person name="Copeland A."/>
            <person name="Deshpande S."/>
            <person name="Nolan M."/>
            <person name="Lucas S."/>
            <person name="Tice H."/>
            <person name="Cheng J.F."/>
            <person name="Han C."/>
            <person name="Detter J.C."/>
            <person name="Woyke T."/>
            <person name="Goodwin L."/>
            <person name="Pitluck S."/>
            <person name="Held B."/>
            <person name="Brettin T."/>
            <person name="Tapia R."/>
            <person name="Ivanova N."/>
            <person name="Mikhailova N."/>
            <person name="Pati A."/>
            <person name="Liolios K."/>
            <person name="Chen A."/>
            <person name="Palaniappan K."/>
            <person name="Land M."/>
            <person name="Hauser L."/>
            <person name="Chang Y.J."/>
            <person name="Jeffries C.D."/>
            <person name="Rohde M."/>
            <person name="Goker M."/>
            <person name="Bristow J."/>
            <person name="Eisen J.A."/>
            <person name="Markowitz V."/>
            <person name="Hugenholtz P."/>
            <person name="Klenk H.P."/>
            <person name="Kyrpides N.C."/>
        </authorList>
    </citation>
    <scope>NUCLEOTIDE SEQUENCE [LARGE SCALE GENOMIC DNA]</scope>
    <source>
        <strain evidence="3">DSM 45221 / IAM 15411 / JCM 23193 / KCTC 12865</strain>
    </source>
</reference>
<dbReference type="STRING" id="583355.Caka_2673"/>
<dbReference type="RefSeq" id="WP_013044410.1">
    <property type="nucleotide sequence ID" value="NC_014008.1"/>
</dbReference>
<feature type="signal peptide" evidence="1">
    <location>
        <begin position="1"/>
        <end position="22"/>
    </location>
</feature>
<keyword evidence="3" id="KW-1185">Reference proteome</keyword>
<dbReference type="HOGENOM" id="CLU_072059_3_0_0"/>
<feature type="chain" id="PRO_5003071684" description="Neuromedin U" evidence="1">
    <location>
        <begin position="23"/>
        <end position="258"/>
    </location>
</feature>
<dbReference type="KEGG" id="caa:Caka_2673"/>
<organism evidence="2 3">
    <name type="scientific">Coraliomargarita akajimensis (strain DSM 45221 / IAM 15411 / JCM 23193 / KCTC 12865 / 04OKA010-24)</name>
    <dbReference type="NCBI Taxonomy" id="583355"/>
    <lineage>
        <taxon>Bacteria</taxon>
        <taxon>Pseudomonadati</taxon>
        <taxon>Verrucomicrobiota</taxon>
        <taxon>Opitutia</taxon>
        <taxon>Puniceicoccales</taxon>
        <taxon>Coraliomargaritaceae</taxon>
        <taxon>Coraliomargarita</taxon>
    </lineage>
</organism>
<gene>
    <name evidence="2" type="ordered locus">Caka_2673</name>
</gene>
<proteinExistence type="predicted"/>
<evidence type="ECO:0000313" key="2">
    <source>
        <dbReference type="EMBL" id="ADE55688.1"/>
    </source>
</evidence>
<dbReference type="Proteomes" id="UP000000925">
    <property type="component" value="Chromosome"/>
</dbReference>
<dbReference type="eggNOG" id="COG3637">
    <property type="taxonomic scope" value="Bacteria"/>
</dbReference>
<name>D5EPV5_CORAD</name>
<protein>
    <recommendedName>
        <fullName evidence="4">Neuromedin U</fullName>
    </recommendedName>
</protein>
<accession>D5EPV5</accession>
<evidence type="ECO:0000256" key="1">
    <source>
        <dbReference type="SAM" id="SignalP"/>
    </source>
</evidence>
<dbReference type="EMBL" id="CP001998">
    <property type="protein sequence ID" value="ADE55688.1"/>
    <property type="molecule type" value="Genomic_DNA"/>
</dbReference>